<protein>
    <submittedName>
        <fullName evidence="1">Uncharacterized protein</fullName>
    </submittedName>
</protein>
<dbReference type="Proteomes" id="UP000799539">
    <property type="component" value="Unassembled WGS sequence"/>
</dbReference>
<gene>
    <name evidence="1" type="ORF">CERZMDRAFT_101227</name>
</gene>
<dbReference type="AlphaFoldDB" id="A0A6A6F1X8"/>
<evidence type="ECO:0000313" key="1">
    <source>
        <dbReference type="EMBL" id="KAF2208478.1"/>
    </source>
</evidence>
<keyword evidence="2" id="KW-1185">Reference proteome</keyword>
<accession>A0A6A6F1X8</accession>
<evidence type="ECO:0000313" key="2">
    <source>
        <dbReference type="Proteomes" id="UP000799539"/>
    </source>
</evidence>
<organism evidence="1 2">
    <name type="scientific">Cercospora zeae-maydis SCOH1-5</name>
    <dbReference type="NCBI Taxonomy" id="717836"/>
    <lineage>
        <taxon>Eukaryota</taxon>
        <taxon>Fungi</taxon>
        <taxon>Dikarya</taxon>
        <taxon>Ascomycota</taxon>
        <taxon>Pezizomycotina</taxon>
        <taxon>Dothideomycetes</taxon>
        <taxon>Dothideomycetidae</taxon>
        <taxon>Mycosphaerellales</taxon>
        <taxon>Mycosphaerellaceae</taxon>
        <taxon>Cercospora</taxon>
    </lineage>
</organism>
<sequence>MKREEAGWESTMWHCTSASLARNLRSKVLAKKFNHLGCLPKTQRVGGAISRFQERTILFMLSHFALQVSESEAASDYRDDTAQHDLLLNTRQTIFHKNDSGLTTAHFHYQRRAKWTNYTTCILCQSPTDAQVTSTVKQIGVFSQQLSLSDQDELGLLARNGIWYYILADAAIGAGATFASHFDKIAEEAAVDALLAGLKVIVSILKERSRQLIRDWRLALA</sequence>
<proteinExistence type="predicted"/>
<reference evidence="1" key="1">
    <citation type="journal article" date="2020" name="Stud. Mycol.">
        <title>101 Dothideomycetes genomes: a test case for predicting lifestyles and emergence of pathogens.</title>
        <authorList>
            <person name="Haridas S."/>
            <person name="Albert R."/>
            <person name="Binder M."/>
            <person name="Bloem J."/>
            <person name="Labutti K."/>
            <person name="Salamov A."/>
            <person name="Andreopoulos B."/>
            <person name="Baker S."/>
            <person name="Barry K."/>
            <person name="Bills G."/>
            <person name="Bluhm B."/>
            <person name="Cannon C."/>
            <person name="Castanera R."/>
            <person name="Culley D."/>
            <person name="Daum C."/>
            <person name="Ezra D."/>
            <person name="Gonzalez J."/>
            <person name="Henrissat B."/>
            <person name="Kuo A."/>
            <person name="Liang C."/>
            <person name="Lipzen A."/>
            <person name="Lutzoni F."/>
            <person name="Magnuson J."/>
            <person name="Mondo S."/>
            <person name="Nolan M."/>
            <person name="Ohm R."/>
            <person name="Pangilinan J."/>
            <person name="Park H.-J."/>
            <person name="Ramirez L."/>
            <person name="Alfaro M."/>
            <person name="Sun H."/>
            <person name="Tritt A."/>
            <person name="Yoshinaga Y."/>
            <person name="Zwiers L.-H."/>
            <person name="Turgeon B."/>
            <person name="Goodwin S."/>
            <person name="Spatafora J."/>
            <person name="Crous P."/>
            <person name="Grigoriev I."/>
        </authorList>
    </citation>
    <scope>NUCLEOTIDE SEQUENCE</scope>
    <source>
        <strain evidence="1">SCOH1-5</strain>
    </source>
</reference>
<dbReference type="EMBL" id="ML992693">
    <property type="protein sequence ID" value="KAF2208478.1"/>
    <property type="molecule type" value="Genomic_DNA"/>
</dbReference>
<name>A0A6A6F1X8_9PEZI</name>